<reference evidence="4" key="1">
    <citation type="submission" date="2015-04" db="EMBL/GenBank/DDBJ databases">
        <authorList>
            <person name="Mushtaq Mamoona"/>
        </authorList>
    </citation>
    <scope>NUCLEOTIDE SEQUENCE [LARGE SCALE GENOMIC DNA]</scope>
    <source>
        <strain evidence="4">AN4859/03</strain>
    </source>
</reference>
<gene>
    <name evidence="3" type="ORF">BRSU_1695</name>
</gene>
<keyword evidence="1" id="KW-0802">TPR repeat</keyword>
<proteinExistence type="predicted"/>
<organism evidence="3 4">
    <name type="scientific">Brachyspira suanatina</name>
    <dbReference type="NCBI Taxonomy" id="381802"/>
    <lineage>
        <taxon>Bacteria</taxon>
        <taxon>Pseudomonadati</taxon>
        <taxon>Spirochaetota</taxon>
        <taxon>Spirochaetia</taxon>
        <taxon>Brachyspirales</taxon>
        <taxon>Brachyspiraceae</taxon>
        <taxon>Brachyspira</taxon>
    </lineage>
</organism>
<dbReference type="SMART" id="SM00028">
    <property type="entry name" value="TPR"/>
    <property type="match status" value="12"/>
</dbReference>
<keyword evidence="2" id="KW-1133">Transmembrane helix</keyword>
<evidence type="ECO:0000256" key="2">
    <source>
        <dbReference type="SAM" id="Phobius"/>
    </source>
</evidence>
<feature type="repeat" description="TPR" evidence="1">
    <location>
        <begin position="295"/>
        <end position="328"/>
    </location>
</feature>
<feature type="repeat" description="TPR" evidence="1">
    <location>
        <begin position="578"/>
        <end position="611"/>
    </location>
</feature>
<dbReference type="Proteomes" id="UP000043763">
    <property type="component" value="Unassembled WGS sequence"/>
</dbReference>
<dbReference type="PROSITE" id="PS50005">
    <property type="entry name" value="TPR"/>
    <property type="match status" value="3"/>
</dbReference>
<dbReference type="PANTHER" id="PTHR12558">
    <property type="entry name" value="CELL DIVISION CYCLE 16,23,27"/>
    <property type="match status" value="1"/>
</dbReference>
<keyword evidence="2" id="KW-0472">Membrane</keyword>
<dbReference type="PANTHER" id="PTHR12558:SF47">
    <property type="entry name" value="LIPOPOLYSACCHARIDE ASSEMBLY PROTEIN B"/>
    <property type="match status" value="1"/>
</dbReference>
<feature type="transmembrane region" description="Helical" evidence="2">
    <location>
        <begin position="21"/>
        <end position="43"/>
    </location>
</feature>
<protein>
    <submittedName>
        <fullName evidence="3">Uncharacterized protein</fullName>
    </submittedName>
</protein>
<dbReference type="SUPFAM" id="SSF48452">
    <property type="entry name" value="TPR-like"/>
    <property type="match status" value="3"/>
</dbReference>
<sequence length="631" mass="73169">MVYKKKTYNKRLAKYKNIQMIVFILSIGALGLIAIISLNVAIIQGKVKLNSQIVDDYTLAKEYYNNKDYNKAKSILKKEIRNTIDPKKEYEANILLGKIYNETKDYDNAIKIFNTMTNSLYLDEQLKHNLAISYLKKEMYDEALVSLETSLSINSNYIPSLLTLGRFYMERDLPRLAKGYYERVLTLEENDEALFYVGLIALNEGFQSVAYDTLTKLVRRSKGEYADKAATILGDIYVISGDTDSAIEMYLKSLVNSDTKPDSIKRLVKIYEQVEDYDGIKKVYEQILEQNPNDIDTILALGELYEKENAYDRAVKYYLKLVKMKDYTNTYGATGLLANAYYKGSMLKEAESNYKKIIMANNKDDLYKTALERLGDITYRQKDFMSSLRYYQEIYKIETNNAIFMPRLGELELYYGNSDKGIKLLKESIAEDVGNAFPSRTLAVYYESIGNNNEALNYYNYTLSKYPKDRESIYRAGMLYYKTKNYEKSKESLLIAANDENNTTLVRENAWITLATMMEEIRSYNDASAYYRQLVEMSPSVENYMLYGGFSYRRLQYNEAIYAYNEALNLATTKKDMFDINLVLGKCYYRMNELDNAEESYRNALSYNSGDSQAKDGLRQVLTKKELMYNN</sequence>
<dbReference type="AlphaFoldDB" id="A0A0G4K7W4"/>
<dbReference type="RefSeq" id="WP_048594888.1">
    <property type="nucleotide sequence ID" value="NZ_CVLB01000001.1"/>
</dbReference>
<dbReference type="Gene3D" id="1.25.40.10">
    <property type="entry name" value="Tetratricopeptide repeat domain"/>
    <property type="match status" value="3"/>
</dbReference>
<keyword evidence="2" id="KW-0812">Transmembrane</keyword>
<keyword evidence="4" id="KW-1185">Reference proteome</keyword>
<evidence type="ECO:0000313" key="4">
    <source>
        <dbReference type="Proteomes" id="UP000043763"/>
    </source>
</evidence>
<dbReference type="EMBL" id="CVLB01000001">
    <property type="protein sequence ID" value="CRF33826.1"/>
    <property type="molecule type" value="Genomic_DNA"/>
</dbReference>
<dbReference type="InterPro" id="IPR011990">
    <property type="entry name" value="TPR-like_helical_dom_sf"/>
</dbReference>
<dbReference type="Pfam" id="PF13181">
    <property type="entry name" value="TPR_8"/>
    <property type="match status" value="4"/>
</dbReference>
<dbReference type="InterPro" id="IPR019734">
    <property type="entry name" value="TPR_rpt"/>
</dbReference>
<accession>A0A0G4K7W4</accession>
<dbReference type="OrthoDB" id="304593at2"/>
<name>A0A0G4K7W4_9SPIR</name>
<evidence type="ECO:0000313" key="3">
    <source>
        <dbReference type="EMBL" id="CRF33826.1"/>
    </source>
</evidence>
<feature type="repeat" description="TPR" evidence="1">
    <location>
        <begin position="508"/>
        <end position="541"/>
    </location>
</feature>
<dbReference type="Pfam" id="PF13176">
    <property type="entry name" value="TPR_7"/>
    <property type="match status" value="1"/>
</dbReference>
<evidence type="ECO:0000256" key="1">
    <source>
        <dbReference type="PROSITE-ProRule" id="PRU00339"/>
    </source>
</evidence>